<comment type="caution">
    <text evidence="8">The sequence shown here is derived from an EMBL/GenBank/DDBJ whole genome shotgun (WGS) entry which is preliminary data.</text>
</comment>
<dbReference type="SUPFAM" id="SSF53790">
    <property type="entry name" value="Tetrapyrrole methylase"/>
    <property type="match status" value="1"/>
</dbReference>
<dbReference type="Proteomes" id="UP000674234">
    <property type="component" value="Unassembled WGS sequence"/>
</dbReference>
<keyword evidence="9" id="KW-1185">Reference proteome</keyword>
<name>A0A940WFX7_9ACTN</name>
<dbReference type="InterPro" id="IPR035996">
    <property type="entry name" value="4pyrrol_Methylase_sf"/>
</dbReference>
<evidence type="ECO:0000313" key="8">
    <source>
        <dbReference type="EMBL" id="MBP2704003.1"/>
    </source>
</evidence>
<evidence type="ECO:0000256" key="3">
    <source>
        <dbReference type="ARBA" id="ARBA00022603"/>
    </source>
</evidence>
<evidence type="ECO:0000256" key="5">
    <source>
        <dbReference type="ARBA" id="ARBA00022691"/>
    </source>
</evidence>
<dbReference type="PIRSF" id="PIRSF036428">
    <property type="entry name" value="CobL"/>
    <property type="match status" value="1"/>
</dbReference>
<gene>
    <name evidence="8" type="primary">cbiE</name>
    <name evidence="8" type="ORF">JOL79_09305</name>
</gene>
<dbReference type="GO" id="GO:0032259">
    <property type="term" value="P:methylation"/>
    <property type="evidence" value="ECO:0007669"/>
    <property type="project" value="UniProtKB-KW"/>
</dbReference>
<dbReference type="Pfam" id="PF00590">
    <property type="entry name" value="TP_methylase"/>
    <property type="match status" value="1"/>
</dbReference>
<dbReference type="PANTHER" id="PTHR43182:SF1">
    <property type="entry name" value="COBALT-PRECORRIN-7 C(5)-METHYLTRANSFERASE"/>
    <property type="match status" value="1"/>
</dbReference>
<feature type="domain" description="Methyltransferase" evidence="7">
    <location>
        <begin position="252"/>
        <end position="307"/>
    </location>
</feature>
<keyword evidence="3" id="KW-0489">Methyltransferase</keyword>
<evidence type="ECO:0000313" key="9">
    <source>
        <dbReference type="Proteomes" id="UP000674234"/>
    </source>
</evidence>
<dbReference type="InterPro" id="IPR006365">
    <property type="entry name" value="Cbl_synth_CobL"/>
</dbReference>
<dbReference type="Pfam" id="PF13649">
    <property type="entry name" value="Methyltransf_25"/>
    <property type="match status" value="1"/>
</dbReference>
<dbReference type="InterPro" id="IPR000878">
    <property type="entry name" value="4pyrrol_Mease"/>
</dbReference>
<dbReference type="Gene3D" id="3.40.1010.10">
    <property type="entry name" value="Cobalt-precorrin-4 Transmethylase, Domain 1"/>
    <property type="match status" value="1"/>
</dbReference>
<reference evidence="8" key="1">
    <citation type="submission" date="2021-02" db="EMBL/GenBank/DDBJ databases">
        <title>Draft genome sequence of Microbispora sp. RL4-1S isolated from rice leaves in Thailand.</title>
        <authorList>
            <person name="Muangham S."/>
            <person name="Duangmal K."/>
        </authorList>
    </citation>
    <scope>NUCLEOTIDE SEQUENCE</scope>
    <source>
        <strain evidence="8">RL4-1S</strain>
    </source>
</reference>
<dbReference type="Gene3D" id="3.40.50.150">
    <property type="entry name" value="Vaccinia Virus protein VP39"/>
    <property type="match status" value="1"/>
</dbReference>
<accession>A0A940WFX7</accession>
<evidence type="ECO:0000256" key="2">
    <source>
        <dbReference type="ARBA" id="ARBA00022573"/>
    </source>
</evidence>
<protein>
    <submittedName>
        <fullName evidence="8">Precorrin-6y C5,15-methyltransferase (Decarboxylating) subunit CbiE</fullName>
    </submittedName>
</protein>
<dbReference type="CDD" id="cd11644">
    <property type="entry name" value="Precorrin-6Y-MT"/>
    <property type="match status" value="1"/>
</dbReference>
<dbReference type="InterPro" id="IPR012818">
    <property type="entry name" value="CbiE"/>
</dbReference>
<dbReference type="GO" id="GO:0008276">
    <property type="term" value="F:protein methyltransferase activity"/>
    <property type="evidence" value="ECO:0007669"/>
    <property type="project" value="InterPro"/>
</dbReference>
<dbReference type="InterPro" id="IPR050714">
    <property type="entry name" value="Cobalamin_biosynth_MTase"/>
</dbReference>
<proteinExistence type="predicted"/>
<dbReference type="InterPro" id="IPR014008">
    <property type="entry name" value="Cbl_synth_MTase_CbiT"/>
</dbReference>
<organism evidence="8 9">
    <name type="scientific">Microbispora oryzae</name>
    <dbReference type="NCBI Taxonomy" id="2806554"/>
    <lineage>
        <taxon>Bacteria</taxon>
        <taxon>Bacillati</taxon>
        <taxon>Actinomycetota</taxon>
        <taxon>Actinomycetes</taxon>
        <taxon>Streptosporangiales</taxon>
        <taxon>Streptosporangiaceae</taxon>
        <taxon>Microbispora</taxon>
    </lineage>
</organism>
<dbReference type="InterPro" id="IPR029063">
    <property type="entry name" value="SAM-dependent_MTases_sf"/>
</dbReference>
<dbReference type="EMBL" id="JAFCNB010000004">
    <property type="protein sequence ID" value="MBP2704003.1"/>
    <property type="molecule type" value="Genomic_DNA"/>
</dbReference>
<dbReference type="CDD" id="cd02440">
    <property type="entry name" value="AdoMet_MTases"/>
    <property type="match status" value="1"/>
</dbReference>
<dbReference type="NCBIfam" id="TIGR02467">
    <property type="entry name" value="CbiE"/>
    <property type="match status" value="1"/>
</dbReference>
<dbReference type="SUPFAM" id="SSF53335">
    <property type="entry name" value="S-adenosyl-L-methionine-dependent methyltransferases"/>
    <property type="match status" value="1"/>
</dbReference>
<evidence type="ECO:0000259" key="7">
    <source>
        <dbReference type="Pfam" id="PF13649"/>
    </source>
</evidence>
<evidence type="ECO:0000256" key="1">
    <source>
        <dbReference type="ARBA" id="ARBA00004953"/>
    </source>
</evidence>
<dbReference type="AlphaFoldDB" id="A0A940WFX7"/>
<dbReference type="GO" id="GO:0009236">
    <property type="term" value="P:cobalamin biosynthetic process"/>
    <property type="evidence" value="ECO:0007669"/>
    <property type="project" value="UniProtKB-KW"/>
</dbReference>
<feature type="domain" description="Tetrapyrrole methylase" evidence="6">
    <location>
        <begin position="15"/>
        <end position="179"/>
    </location>
</feature>
<dbReference type="NCBIfam" id="TIGR02469">
    <property type="entry name" value="CbiT"/>
    <property type="match status" value="1"/>
</dbReference>
<dbReference type="InterPro" id="IPR041698">
    <property type="entry name" value="Methyltransf_25"/>
</dbReference>
<dbReference type="PANTHER" id="PTHR43182">
    <property type="entry name" value="COBALT-PRECORRIN-6B C(15)-METHYLTRANSFERASE (DECARBOXYLATING)"/>
    <property type="match status" value="1"/>
</dbReference>
<evidence type="ECO:0000259" key="6">
    <source>
        <dbReference type="Pfam" id="PF00590"/>
    </source>
</evidence>
<dbReference type="Gene3D" id="3.30.950.10">
    <property type="entry name" value="Methyltransferase, Cobalt-precorrin-4 Transmethylase, Domain 2"/>
    <property type="match status" value="1"/>
</dbReference>
<dbReference type="InterPro" id="IPR014777">
    <property type="entry name" value="4pyrrole_Mease_sub1"/>
</dbReference>
<keyword evidence="4" id="KW-0808">Transferase</keyword>
<dbReference type="InterPro" id="IPR014776">
    <property type="entry name" value="4pyrrole_Mease_sub2"/>
</dbReference>
<comment type="pathway">
    <text evidence="1">Cofactor biosynthesis; adenosylcobalamin biosynthesis.</text>
</comment>
<keyword evidence="5" id="KW-0949">S-adenosyl-L-methionine</keyword>
<keyword evidence="2" id="KW-0169">Cobalamin biosynthesis</keyword>
<sequence length="408" mass="41629">MAARVTVIGVDGRPLPERAAARLAGATLVAGARRHLDALAVPEAAERHVLGDVAAGVAAVRAHRGPAVVLASGDPGFFGIVRLLRQAGLDPDVEPAVSSVAAAFALAGETWDDAVVVSAHGRDPRPAVNACLALPKVAVLTAPGSGPAEIGAALRGRPRRLVVAERLGTPEQRVTECAPEEAAARSWAEPNVVLALAGREAAGRGWAAPRRLTPARWGLPEEAYDHRDSMITKAEVRALALAHLGPGLGDLVWDVGCGSGSVAVECARFGAAAVAVDRDPAQCERARRNARGHDVDVLVVGGDAPACLAGLPDPDAVFVGGGGPEVVAAAAGRGARAVVVALAAVDRIAATRDALAAASYEVGGAVVNASRFAPLPGGATRLDATNPVFLVWGHRVVRHGVVRHGRHR</sequence>
<evidence type="ECO:0000256" key="4">
    <source>
        <dbReference type="ARBA" id="ARBA00022679"/>
    </source>
</evidence>